<feature type="non-terminal residue" evidence="2">
    <location>
        <position position="242"/>
    </location>
</feature>
<name>X1G216_9ZZZZ</name>
<dbReference type="PANTHER" id="PTHR33619:SF3">
    <property type="entry name" value="POLYSACCHARIDE EXPORT PROTEIN GFCE-RELATED"/>
    <property type="match status" value="1"/>
</dbReference>
<dbReference type="PANTHER" id="PTHR33619">
    <property type="entry name" value="POLYSACCHARIDE EXPORT PROTEIN GFCE-RELATED"/>
    <property type="match status" value="1"/>
</dbReference>
<dbReference type="GO" id="GO:0015159">
    <property type="term" value="F:polysaccharide transmembrane transporter activity"/>
    <property type="evidence" value="ECO:0007669"/>
    <property type="project" value="InterPro"/>
</dbReference>
<dbReference type="InterPro" id="IPR049712">
    <property type="entry name" value="Poly_export"/>
</dbReference>
<gene>
    <name evidence="2" type="ORF">S03H2_20256</name>
</gene>
<dbReference type="Pfam" id="PF10531">
    <property type="entry name" value="SLBB"/>
    <property type="match status" value="3"/>
</dbReference>
<accession>X1G216</accession>
<sequence>MEDYVSVSGAVKNPDQFRLQENMTLEDLIVRAGGFAEGADITKAEVSRIAGKTEGAKSSQKSVTFIVPLKETENLSVSFSLDDTLRLSHQARTFLLSHRDRVYIRTDPDYQPQQTVQVSGEVYYPGEYALQYDNEMLSNIIQRAGGLRPTAYPKGGRLFRQDNQLITKIDRAIEGVKRADVVLLPGDEIIIPPVPNTVTLLGNVANEGLVKYEKGRRVSYYLRQVGGADERVKDIYLTQANG</sequence>
<proteinExistence type="predicted"/>
<comment type="caution">
    <text evidence="2">The sequence shown here is derived from an EMBL/GenBank/DDBJ whole genome shotgun (WGS) entry which is preliminary data.</text>
</comment>
<protein>
    <recommendedName>
        <fullName evidence="1">Soluble ligand binding domain-containing protein</fullName>
    </recommendedName>
</protein>
<evidence type="ECO:0000313" key="2">
    <source>
        <dbReference type="EMBL" id="GAH35619.1"/>
    </source>
</evidence>
<dbReference type="EMBL" id="BARU01010655">
    <property type="protein sequence ID" value="GAH35619.1"/>
    <property type="molecule type" value="Genomic_DNA"/>
</dbReference>
<feature type="domain" description="Soluble ligand binding" evidence="1">
    <location>
        <begin position="4"/>
        <end position="52"/>
    </location>
</feature>
<organism evidence="2">
    <name type="scientific">marine sediment metagenome</name>
    <dbReference type="NCBI Taxonomy" id="412755"/>
    <lineage>
        <taxon>unclassified sequences</taxon>
        <taxon>metagenomes</taxon>
        <taxon>ecological metagenomes</taxon>
    </lineage>
</organism>
<feature type="domain" description="Soluble ligand binding" evidence="1">
    <location>
        <begin position="198"/>
        <end position="239"/>
    </location>
</feature>
<dbReference type="Gene3D" id="3.10.560.10">
    <property type="entry name" value="Outer membrane lipoprotein wza domain like"/>
    <property type="match status" value="3"/>
</dbReference>
<evidence type="ECO:0000259" key="1">
    <source>
        <dbReference type="Pfam" id="PF10531"/>
    </source>
</evidence>
<reference evidence="2" key="1">
    <citation type="journal article" date="2014" name="Front. Microbiol.">
        <title>High frequency of phylogenetically diverse reductive dehalogenase-homologous genes in deep subseafloor sedimentary metagenomes.</title>
        <authorList>
            <person name="Kawai M."/>
            <person name="Futagami T."/>
            <person name="Toyoda A."/>
            <person name="Takaki Y."/>
            <person name="Nishi S."/>
            <person name="Hori S."/>
            <person name="Arai W."/>
            <person name="Tsubouchi T."/>
            <person name="Morono Y."/>
            <person name="Uchiyama I."/>
            <person name="Ito T."/>
            <person name="Fujiyama A."/>
            <person name="Inagaki F."/>
            <person name="Takami H."/>
        </authorList>
    </citation>
    <scope>NUCLEOTIDE SEQUENCE</scope>
    <source>
        <strain evidence="2">Expedition CK06-06</strain>
    </source>
</reference>
<dbReference type="AlphaFoldDB" id="X1G216"/>
<feature type="domain" description="Soluble ligand binding" evidence="1">
    <location>
        <begin position="116"/>
        <end position="160"/>
    </location>
</feature>
<dbReference type="InterPro" id="IPR019554">
    <property type="entry name" value="Soluble_ligand-bd"/>
</dbReference>